<dbReference type="OrthoDB" id="7981150at2759"/>
<reference evidence="3 4" key="1">
    <citation type="journal article" date="2007" name="Nature">
        <title>Evolution of genes and genomes on the Drosophila phylogeny.</title>
        <authorList>
            <consortium name="Drosophila 12 Genomes Consortium"/>
            <person name="Clark A.G."/>
            <person name="Eisen M.B."/>
            <person name="Smith D.R."/>
            <person name="Bergman C.M."/>
            <person name="Oliver B."/>
            <person name="Markow T.A."/>
            <person name="Kaufman T.C."/>
            <person name="Kellis M."/>
            <person name="Gelbart W."/>
            <person name="Iyer V.N."/>
            <person name="Pollard D.A."/>
            <person name="Sackton T.B."/>
            <person name="Larracuente A.M."/>
            <person name="Singh N.D."/>
            <person name="Abad J.P."/>
            <person name="Abt D.N."/>
            <person name="Adryan B."/>
            <person name="Aguade M."/>
            <person name="Akashi H."/>
            <person name="Anderson W.W."/>
            <person name="Aquadro C.F."/>
            <person name="Ardell D.H."/>
            <person name="Arguello R."/>
            <person name="Artieri C.G."/>
            <person name="Barbash D.A."/>
            <person name="Barker D."/>
            <person name="Barsanti P."/>
            <person name="Batterham P."/>
            <person name="Batzoglou S."/>
            <person name="Begun D."/>
            <person name="Bhutkar A."/>
            <person name="Blanco E."/>
            <person name="Bosak S.A."/>
            <person name="Bradley R.K."/>
            <person name="Brand A.D."/>
            <person name="Brent M.R."/>
            <person name="Brooks A.N."/>
            <person name="Brown R.H."/>
            <person name="Butlin R.K."/>
            <person name="Caggese C."/>
            <person name="Calvi B.R."/>
            <person name="Bernardo de Carvalho A."/>
            <person name="Caspi A."/>
            <person name="Castrezana S."/>
            <person name="Celniker S.E."/>
            <person name="Chang J.L."/>
            <person name="Chapple C."/>
            <person name="Chatterji S."/>
            <person name="Chinwalla A."/>
            <person name="Civetta A."/>
            <person name="Clifton S.W."/>
            <person name="Comeron J.M."/>
            <person name="Costello J.C."/>
            <person name="Coyne J.A."/>
            <person name="Daub J."/>
            <person name="David R.G."/>
            <person name="Delcher A.L."/>
            <person name="Delehaunty K."/>
            <person name="Do C.B."/>
            <person name="Ebling H."/>
            <person name="Edwards K."/>
            <person name="Eickbush T."/>
            <person name="Evans J.D."/>
            <person name="Filipski A."/>
            <person name="Findeiss S."/>
            <person name="Freyhult E."/>
            <person name="Fulton L."/>
            <person name="Fulton R."/>
            <person name="Garcia A.C."/>
            <person name="Gardiner A."/>
            <person name="Garfield D.A."/>
            <person name="Garvin B.E."/>
            <person name="Gibson G."/>
            <person name="Gilbert D."/>
            <person name="Gnerre S."/>
            <person name="Godfrey J."/>
            <person name="Good R."/>
            <person name="Gotea V."/>
            <person name="Gravely B."/>
            <person name="Greenberg A.J."/>
            <person name="Griffiths-Jones S."/>
            <person name="Gross S."/>
            <person name="Guigo R."/>
            <person name="Gustafson E.A."/>
            <person name="Haerty W."/>
            <person name="Hahn M.W."/>
            <person name="Halligan D.L."/>
            <person name="Halpern A.L."/>
            <person name="Halter G.M."/>
            <person name="Han M.V."/>
            <person name="Heger A."/>
            <person name="Hillier L."/>
            <person name="Hinrichs A.S."/>
            <person name="Holmes I."/>
            <person name="Hoskins R.A."/>
            <person name="Hubisz M.J."/>
            <person name="Hultmark D."/>
            <person name="Huntley M.A."/>
            <person name="Jaffe D.B."/>
            <person name="Jagadeeshan S."/>
            <person name="Jeck W.R."/>
            <person name="Johnson J."/>
            <person name="Jones C.D."/>
            <person name="Jordan W.C."/>
            <person name="Karpen G.H."/>
            <person name="Kataoka E."/>
            <person name="Keightley P.D."/>
            <person name="Kheradpour P."/>
            <person name="Kirkness E.F."/>
            <person name="Koerich L.B."/>
            <person name="Kristiansen K."/>
            <person name="Kudrna D."/>
            <person name="Kulathinal R.J."/>
            <person name="Kumar S."/>
            <person name="Kwok R."/>
            <person name="Lander E."/>
            <person name="Langley C.H."/>
            <person name="Lapoint R."/>
            <person name="Lazzaro B.P."/>
            <person name="Lee S.J."/>
            <person name="Levesque L."/>
            <person name="Li R."/>
            <person name="Lin C.F."/>
            <person name="Lin M.F."/>
            <person name="Lindblad-Toh K."/>
            <person name="Llopart A."/>
            <person name="Long M."/>
            <person name="Low L."/>
            <person name="Lozovsky E."/>
            <person name="Lu J."/>
            <person name="Luo M."/>
            <person name="Machado C.A."/>
            <person name="Makalowski W."/>
            <person name="Marzo M."/>
            <person name="Matsuda M."/>
            <person name="Matzkin L."/>
            <person name="McAllister B."/>
            <person name="McBride C.S."/>
            <person name="McKernan B."/>
            <person name="McKernan K."/>
            <person name="Mendez-Lago M."/>
            <person name="Minx P."/>
            <person name="Mollenhauer M.U."/>
            <person name="Montooth K."/>
            <person name="Mount S.M."/>
            <person name="Mu X."/>
            <person name="Myers E."/>
            <person name="Negre B."/>
            <person name="Newfeld S."/>
            <person name="Nielsen R."/>
            <person name="Noor M.A."/>
            <person name="O'Grady P."/>
            <person name="Pachter L."/>
            <person name="Papaceit M."/>
            <person name="Parisi M.J."/>
            <person name="Parisi M."/>
            <person name="Parts L."/>
            <person name="Pedersen J.S."/>
            <person name="Pesole G."/>
            <person name="Phillippy A.M."/>
            <person name="Ponting C.P."/>
            <person name="Pop M."/>
            <person name="Porcelli D."/>
            <person name="Powell J.R."/>
            <person name="Prohaska S."/>
            <person name="Pruitt K."/>
            <person name="Puig M."/>
            <person name="Quesneville H."/>
            <person name="Ram K.R."/>
            <person name="Rand D."/>
            <person name="Rasmussen M.D."/>
            <person name="Reed L.K."/>
            <person name="Reenan R."/>
            <person name="Reily A."/>
            <person name="Remington K.A."/>
            <person name="Rieger T.T."/>
            <person name="Ritchie M.G."/>
            <person name="Robin C."/>
            <person name="Rogers Y.H."/>
            <person name="Rohde C."/>
            <person name="Rozas J."/>
            <person name="Rubenfield M.J."/>
            <person name="Ruiz A."/>
            <person name="Russo S."/>
            <person name="Salzberg S.L."/>
            <person name="Sanchez-Gracia A."/>
            <person name="Saranga D.J."/>
            <person name="Sato H."/>
            <person name="Schaeffer S.W."/>
            <person name="Schatz M.C."/>
            <person name="Schlenke T."/>
            <person name="Schwartz R."/>
            <person name="Segarra C."/>
            <person name="Singh R.S."/>
            <person name="Sirot L."/>
            <person name="Sirota M."/>
            <person name="Sisneros N.B."/>
            <person name="Smith C.D."/>
            <person name="Smith T.F."/>
            <person name="Spieth J."/>
            <person name="Stage D.E."/>
            <person name="Stark A."/>
            <person name="Stephan W."/>
            <person name="Strausberg R.L."/>
            <person name="Strempel S."/>
            <person name="Sturgill D."/>
            <person name="Sutton G."/>
            <person name="Sutton G.G."/>
            <person name="Tao W."/>
            <person name="Teichmann S."/>
            <person name="Tobari Y.N."/>
            <person name="Tomimura Y."/>
            <person name="Tsolas J.M."/>
            <person name="Valente V.L."/>
            <person name="Venter E."/>
            <person name="Venter J.C."/>
            <person name="Vicario S."/>
            <person name="Vieira F.G."/>
            <person name="Vilella A.J."/>
            <person name="Villasante A."/>
            <person name="Walenz B."/>
            <person name="Wang J."/>
            <person name="Wasserman M."/>
            <person name="Watts T."/>
            <person name="Wilson D."/>
            <person name="Wilson R.K."/>
            <person name="Wing R.A."/>
            <person name="Wolfner M.F."/>
            <person name="Wong A."/>
            <person name="Wong G.K."/>
            <person name="Wu C.I."/>
            <person name="Wu G."/>
            <person name="Yamamoto D."/>
            <person name="Yang H.P."/>
            <person name="Yang S.P."/>
            <person name="Yorke J.A."/>
            <person name="Yoshida K."/>
            <person name="Zdobnov E."/>
            <person name="Zhang P."/>
            <person name="Zhang Y."/>
            <person name="Zimin A.V."/>
            <person name="Baldwin J."/>
            <person name="Abdouelleil A."/>
            <person name="Abdulkadir J."/>
            <person name="Abebe A."/>
            <person name="Abera B."/>
            <person name="Abreu J."/>
            <person name="Acer S.C."/>
            <person name="Aftuck L."/>
            <person name="Alexander A."/>
            <person name="An P."/>
            <person name="Anderson E."/>
            <person name="Anderson S."/>
            <person name="Arachi H."/>
            <person name="Azer M."/>
            <person name="Bachantsang P."/>
            <person name="Barry A."/>
            <person name="Bayul T."/>
            <person name="Berlin A."/>
            <person name="Bessette D."/>
            <person name="Bloom T."/>
            <person name="Blye J."/>
            <person name="Boguslavskiy L."/>
            <person name="Bonnet C."/>
            <person name="Boukhgalter B."/>
            <person name="Bourzgui I."/>
            <person name="Brown A."/>
            <person name="Cahill P."/>
            <person name="Channer S."/>
            <person name="Cheshatsang Y."/>
            <person name="Chuda L."/>
            <person name="Citroen M."/>
            <person name="Collymore A."/>
            <person name="Cooke P."/>
            <person name="Costello M."/>
            <person name="D'Aco K."/>
            <person name="Daza R."/>
            <person name="De Haan G."/>
            <person name="DeGray S."/>
            <person name="DeMaso C."/>
            <person name="Dhargay N."/>
            <person name="Dooley K."/>
            <person name="Dooley E."/>
            <person name="Doricent M."/>
            <person name="Dorje P."/>
            <person name="Dorjee K."/>
            <person name="Dupes A."/>
            <person name="Elong R."/>
            <person name="Falk J."/>
            <person name="Farina A."/>
            <person name="Faro S."/>
            <person name="Ferguson D."/>
            <person name="Fisher S."/>
            <person name="Foley C.D."/>
            <person name="Franke A."/>
            <person name="Friedrich D."/>
            <person name="Gadbois L."/>
            <person name="Gearin G."/>
            <person name="Gearin C.R."/>
            <person name="Giannoukos G."/>
            <person name="Goode T."/>
            <person name="Graham J."/>
            <person name="Grandbois E."/>
            <person name="Grewal S."/>
            <person name="Gyaltsen K."/>
            <person name="Hafez N."/>
            <person name="Hagos B."/>
            <person name="Hall J."/>
            <person name="Henson C."/>
            <person name="Hollinger A."/>
            <person name="Honan T."/>
            <person name="Huard M.D."/>
            <person name="Hughes L."/>
            <person name="Hurhula B."/>
            <person name="Husby M.E."/>
            <person name="Kamat A."/>
            <person name="Kanga B."/>
            <person name="Kashin S."/>
            <person name="Khazanovich D."/>
            <person name="Kisner P."/>
            <person name="Lance K."/>
            <person name="Lara M."/>
            <person name="Lee W."/>
            <person name="Lennon N."/>
            <person name="Letendre F."/>
            <person name="LeVine R."/>
            <person name="Lipovsky A."/>
            <person name="Liu X."/>
            <person name="Liu J."/>
            <person name="Liu S."/>
            <person name="Lokyitsang T."/>
            <person name="Lokyitsang Y."/>
            <person name="Lubonja R."/>
            <person name="Lui A."/>
            <person name="MacDonald P."/>
            <person name="Magnisalis V."/>
            <person name="Maru K."/>
            <person name="Matthews C."/>
            <person name="McCusker W."/>
            <person name="McDonough S."/>
            <person name="Mehta T."/>
            <person name="Meldrim J."/>
            <person name="Meneus L."/>
            <person name="Mihai O."/>
            <person name="Mihalev A."/>
            <person name="Mihova T."/>
            <person name="Mittelman R."/>
            <person name="Mlenga V."/>
            <person name="Montmayeur A."/>
            <person name="Mulrain L."/>
            <person name="Navidi A."/>
            <person name="Naylor J."/>
            <person name="Negash T."/>
            <person name="Nguyen T."/>
            <person name="Nguyen N."/>
            <person name="Nicol R."/>
            <person name="Norbu C."/>
            <person name="Norbu N."/>
            <person name="Novod N."/>
            <person name="O'Neill B."/>
            <person name="Osman S."/>
            <person name="Markiewicz E."/>
            <person name="Oyono O.L."/>
            <person name="Patti C."/>
            <person name="Phunkhang P."/>
            <person name="Pierre F."/>
            <person name="Priest M."/>
            <person name="Raghuraman S."/>
            <person name="Rege F."/>
            <person name="Reyes R."/>
            <person name="Rise C."/>
            <person name="Rogov P."/>
            <person name="Ross K."/>
            <person name="Ryan E."/>
            <person name="Settipalli S."/>
            <person name="Shea T."/>
            <person name="Sherpa N."/>
            <person name="Shi L."/>
            <person name="Shih D."/>
            <person name="Sparrow T."/>
            <person name="Spaulding J."/>
            <person name="Stalker J."/>
            <person name="Stange-Thomann N."/>
            <person name="Stavropoulos S."/>
            <person name="Stone C."/>
            <person name="Strader C."/>
            <person name="Tesfaye S."/>
            <person name="Thomson T."/>
            <person name="Thoulutsang Y."/>
            <person name="Thoulutsang D."/>
            <person name="Topham K."/>
            <person name="Topping I."/>
            <person name="Tsamla T."/>
            <person name="Vassiliev H."/>
            <person name="Vo A."/>
            <person name="Wangchuk T."/>
            <person name="Wangdi T."/>
            <person name="Weiand M."/>
            <person name="Wilkinson J."/>
            <person name="Wilson A."/>
            <person name="Yadav S."/>
            <person name="Young G."/>
            <person name="Yu Q."/>
            <person name="Zembek L."/>
            <person name="Zhong D."/>
            <person name="Zimmer A."/>
            <person name="Zwirko Z."/>
            <person name="Jaffe D.B."/>
            <person name="Alvarez P."/>
            <person name="Brockman W."/>
            <person name="Butler J."/>
            <person name="Chin C."/>
            <person name="Gnerre S."/>
            <person name="Grabherr M."/>
            <person name="Kleber M."/>
            <person name="Mauceli E."/>
            <person name="MacCallum I."/>
        </authorList>
    </citation>
    <scope>NUCLEOTIDE SEQUENCE [LARGE SCALE GENOMIC DNA]</scope>
    <source>
        <strain evidence="4">Tucson 14030-0811.24</strain>
    </source>
</reference>
<dbReference type="Proteomes" id="UP000007798">
    <property type="component" value="Unassembled WGS sequence"/>
</dbReference>
<evidence type="ECO:0000313" key="4">
    <source>
        <dbReference type="Proteomes" id="UP000007798"/>
    </source>
</evidence>
<name>B4MSK2_DROWI</name>
<dbReference type="InParanoid" id="B4MSK2"/>
<keyword evidence="2" id="KW-0732">Signal</keyword>
<evidence type="ECO:0000256" key="1">
    <source>
        <dbReference type="SAM" id="MobiDB-lite"/>
    </source>
</evidence>
<feature type="compositionally biased region" description="Basic residues" evidence="1">
    <location>
        <begin position="230"/>
        <end position="248"/>
    </location>
</feature>
<dbReference type="EMBL" id="CH963851">
    <property type="protein sequence ID" value="EDW75091.2"/>
    <property type="molecule type" value="Genomic_DNA"/>
</dbReference>
<gene>
    <name evidence="3" type="primary">Dwil\GK19991</name>
    <name evidence="3" type="ORF">Dwil_GK19991</name>
</gene>
<feature type="compositionally biased region" description="Low complexity" evidence="1">
    <location>
        <begin position="173"/>
        <end position="187"/>
    </location>
</feature>
<dbReference type="AlphaFoldDB" id="B4MSK2"/>
<evidence type="ECO:0000313" key="3">
    <source>
        <dbReference type="EMBL" id="EDW75091.2"/>
    </source>
</evidence>
<feature type="compositionally biased region" description="Polar residues" evidence="1">
    <location>
        <begin position="252"/>
        <end position="275"/>
    </location>
</feature>
<evidence type="ECO:0000256" key="2">
    <source>
        <dbReference type="SAM" id="SignalP"/>
    </source>
</evidence>
<keyword evidence="4" id="KW-1185">Reference proteome</keyword>
<dbReference type="GO" id="GO:0007304">
    <property type="term" value="P:chorion-containing eggshell formation"/>
    <property type="evidence" value="ECO:0007669"/>
    <property type="project" value="EnsemblMetazoa"/>
</dbReference>
<feature type="compositionally biased region" description="Polar residues" evidence="1">
    <location>
        <begin position="35"/>
        <end position="50"/>
    </location>
</feature>
<proteinExistence type="predicted"/>
<feature type="compositionally biased region" description="Low complexity" evidence="1">
    <location>
        <begin position="56"/>
        <end position="68"/>
    </location>
</feature>
<dbReference type="eggNOG" id="ENOG502RIXY">
    <property type="taxonomic scope" value="Eukaryota"/>
</dbReference>
<feature type="region of interest" description="Disordered" evidence="1">
    <location>
        <begin position="222"/>
        <end position="338"/>
    </location>
</feature>
<dbReference type="FunCoup" id="B4MSK2">
    <property type="interactions" value="20"/>
</dbReference>
<organism evidence="3 4">
    <name type="scientific">Drosophila willistoni</name>
    <name type="common">Fruit fly</name>
    <dbReference type="NCBI Taxonomy" id="7260"/>
    <lineage>
        <taxon>Eukaryota</taxon>
        <taxon>Metazoa</taxon>
        <taxon>Ecdysozoa</taxon>
        <taxon>Arthropoda</taxon>
        <taxon>Hexapoda</taxon>
        <taxon>Insecta</taxon>
        <taxon>Pterygota</taxon>
        <taxon>Neoptera</taxon>
        <taxon>Endopterygota</taxon>
        <taxon>Diptera</taxon>
        <taxon>Brachycera</taxon>
        <taxon>Muscomorpha</taxon>
        <taxon>Ephydroidea</taxon>
        <taxon>Drosophilidae</taxon>
        <taxon>Drosophila</taxon>
        <taxon>Sophophora</taxon>
    </lineage>
</organism>
<feature type="signal peptide" evidence="2">
    <location>
        <begin position="1"/>
        <end position="19"/>
    </location>
</feature>
<feature type="chain" id="PRO_5006458020" evidence="2">
    <location>
        <begin position="20"/>
        <end position="365"/>
    </location>
</feature>
<feature type="region of interest" description="Disordered" evidence="1">
    <location>
        <begin position="168"/>
        <end position="191"/>
    </location>
</feature>
<feature type="region of interest" description="Disordered" evidence="1">
    <location>
        <begin position="35"/>
        <end position="84"/>
    </location>
</feature>
<dbReference type="STRING" id="7260.B4MSK2"/>
<protein>
    <submittedName>
        <fullName evidence="3">Uncharacterized protein</fullName>
    </submittedName>
</protein>
<accession>B4MSK2</accession>
<sequence length="365" mass="40065">MKLPTNWWLLLLLIPLIQAEPIESDDETTVGYNISESQSQSPQAEVISSQNEDRPQNTQQEQQDPEQTSSVDSGNGGQGNGNVISSAGARVEADVIDVEAANSKAKTGQTTRIYTTGEVDDSFWLKHLGDDFKHAIHLQVGGTNDDYHQLINQTNNGVHEEVHHEYLPGAERPPGYQEQPQQQQQPQGAGDYGRRIQAAYNPRSRLAAQLSLDSESMALKQHYLQQQHQQHQHSHQHQHAHPHPHAHPHQSVYTQNVYSNTNTQNYPLPQRSVANGQVGIPRPTLINSSEDTLHSGISTSNAGGSSSVASAASSSGTAGSSRSAVNAEGDNDSFGDQMLPFKSPFNDYGSRPTRDLTYLLYRRGL</sequence>
<feature type="compositionally biased region" description="Low complexity" evidence="1">
    <location>
        <begin position="295"/>
        <end position="324"/>
    </location>
</feature>
<dbReference type="HOGENOM" id="CLU_754941_0_0_1"/>